<keyword evidence="3" id="KW-1185">Reference proteome</keyword>
<accession>A0A816C8J3</accession>
<organism evidence="2 3">
    <name type="scientific">Adineta steineri</name>
    <dbReference type="NCBI Taxonomy" id="433720"/>
    <lineage>
        <taxon>Eukaryota</taxon>
        <taxon>Metazoa</taxon>
        <taxon>Spiralia</taxon>
        <taxon>Gnathifera</taxon>
        <taxon>Rotifera</taxon>
        <taxon>Eurotatoria</taxon>
        <taxon>Bdelloidea</taxon>
        <taxon>Adinetida</taxon>
        <taxon>Adinetidae</taxon>
        <taxon>Adineta</taxon>
    </lineage>
</organism>
<proteinExistence type="predicted"/>
<sequence>MAINNDLPSIEPISVKTASSSSSTSSPLNQRRPLVQVATNNSATFIQFPTSTTRQASTFVPICRPRTSLSSIRLPLHTLDTQSVSNQSKFSIHAPSSSNISDDHKRSHSHQRINPILSNPLLNHRKEQPKTPPIRPSNEYSRTTRISLSSRPLKSTVNEIHISNNRARTAPHLIHQKESTNTNVSDRLTISIDKKPNEQQSQYIDPTKYDYITRWLNEIRSATSSNETVRTKSKRIKRRLTPSSS</sequence>
<feature type="compositionally biased region" description="Polar residues" evidence="1">
    <location>
        <begin position="87"/>
        <end position="100"/>
    </location>
</feature>
<reference evidence="2" key="1">
    <citation type="submission" date="2021-02" db="EMBL/GenBank/DDBJ databases">
        <authorList>
            <person name="Nowell W R."/>
        </authorList>
    </citation>
    <scope>NUCLEOTIDE SEQUENCE</scope>
</reference>
<gene>
    <name evidence="2" type="ORF">QVE165_LOCUS55749</name>
</gene>
<feature type="compositionally biased region" description="Polar residues" evidence="1">
    <location>
        <begin position="138"/>
        <end position="151"/>
    </location>
</feature>
<evidence type="ECO:0000256" key="1">
    <source>
        <dbReference type="SAM" id="MobiDB-lite"/>
    </source>
</evidence>
<protein>
    <submittedName>
        <fullName evidence="2">Uncharacterized protein</fullName>
    </submittedName>
</protein>
<comment type="caution">
    <text evidence="2">The sequence shown here is derived from an EMBL/GenBank/DDBJ whole genome shotgun (WGS) entry which is preliminary data.</text>
</comment>
<feature type="region of interest" description="Disordered" evidence="1">
    <location>
        <begin position="87"/>
        <end position="151"/>
    </location>
</feature>
<feature type="region of interest" description="Disordered" evidence="1">
    <location>
        <begin position="223"/>
        <end position="245"/>
    </location>
</feature>
<feature type="region of interest" description="Disordered" evidence="1">
    <location>
        <begin position="14"/>
        <end position="33"/>
    </location>
</feature>
<feature type="compositionally biased region" description="Basic residues" evidence="1">
    <location>
        <begin position="231"/>
        <end position="245"/>
    </location>
</feature>
<dbReference type="Proteomes" id="UP000663832">
    <property type="component" value="Unassembled WGS sequence"/>
</dbReference>
<dbReference type="OrthoDB" id="10057573at2759"/>
<name>A0A816C8J3_9BILA</name>
<dbReference type="AlphaFoldDB" id="A0A816C8J3"/>
<evidence type="ECO:0000313" key="2">
    <source>
        <dbReference type="EMBL" id="CAF1621468.1"/>
    </source>
</evidence>
<evidence type="ECO:0000313" key="3">
    <source>
        <dbReference type="Proteomes" id="UP000663832"/>
    </source>
</evidence>
<dbReference type="EMBL" id="CAJNOM010001881">
    <property type="protein sequence ID" value="CAF1621468.1"/>
    <property type="molecule type" value="Genomic_DNA"/>
</dbReference>